<comment type="similarity">
    <text evidence="2 12">Belongs to the WhiB family.</text>
</comment>
<evidence type="ECO:0000256" key="11">
    <source>
        <dbReference type="ARBA" id="ARBA00023163"/>
    </source>
</evidence>
<comment type="cofactor">
    <cofactor evidence="12">
        <name>[4Fe-4S] cluster</name>
        <dbReference type="ChEBI" id="CHEBI:49883"/>
    </cofactor>
    <text evidence="12">Binds 1 [4Fe-4S] cluster per subunit. Following nitrosylation of the [4Fe-4S] cluster binds 1 [4Fe-8(NO)] cluster per subunit.</text>
</comment>
<protein>
    <recommendedName>
        <fullName evidence="12">Transcriptional regulator WhiB</fullName>
    </recommendedName>
</protein>
<keyword evidence="6 12" id="KW-0408">Iron</keyword>
<dbReference type="AlphaFoldDB" id="A0A2S8J4W3"/>
<feature type="compositionally biased region" description="Basic residues" evidence="13">
    <location>
        <begin position="101"/>
        <end position="112"/>
    </location>
</feature>
<organism evidence="15 16">
    <name type="scientific">Rhodococcus opacus</name>
    <name type="common">Nocardia opaca</name>
    <dbReference type="NCBI Taxonomy" id="37919"/>
    <lineage>
        <taxon>Bacteria</taxon>
        <taxon>Bacillati</taxon>
        <taxon>Actinomycetota</taxon>
        <taxon>Actinomycetes</taxon>
        <taxon>Mycobacteriales</taxon>
        <taxon>Nocardiaceae</taxon>
        <taxon>Rhodococcus</taxon>
    </lineage>
</organism>
<feature type="binding site" evidence="12">
    <location>
        <position position="49"/>
    </location>
    <ligand>
        <name>[4Fe-4S] cluster</name>
        <dbReference type="ChEBI" id="CHEBI:49883"/>
    </ligand>
</feature>
<dbReference type="GO" id="GO:0045892">
    <property type="term" value="P:negative regulation of DNA-templated transcription"/>
    <property type="evidence" value="ECO:0007669"/>
    <property type="project" value="TreeGrafter"/>
</dbReference>
<dbReference type="GO" id="GO:0035731">
    <property type="term" value="F:dinitrosyl-iron complex binding"/>
    <property type="evidence" value="ECO:0007669"/>
    <property type="project" value="UniProtKB-UniRule"/>
</dbReference>
<evidence type="ECO:0000256" key="8">
    <source>
        <dbReference type="ARBA" id="ARBA00023015"/>
    </source>
</evidence>
<dbReference type="EMBL" id="PUIO01000032">
    <property type="protein sequence ID" value="PQP22078.1"/>
    <property type="molecule type" value="Genomic_DNA"/>
</dbReference>
<evidence type="ECO:0000256" key="12">
    <source>
        <dbReference type="HAMAP-Rule" id="MF_01479"/>
    </source>
</evidence>
<dbReference type="GO" id="GO:0051539">
    <property type="term" value="F:4 iron, 4 sulfur cluster binding"/>
    <property type="evidence" value="ECO:0007669"/>
    <property type="project" value="UniProtKB-UniRule"/>
</dbReference>
<dbReference type="GO" id="GO:0003677">
    <property type="term" value="F:DNA binding"/>
    <property type="evidence" value="ECO:0007669"/>
    <property type="project" value="UniProtKB-UniRule"/>
</dbReference>
<gene>
    <name evidence="12" type="primary">whiB</name>
    <name evidence="15" type="ORF">C5613_24500</name>
</gene>
<feature type="binding site" evidence="12">
    <location>
        <position position="19"/>
    </location>
    <ligand>
        <name>[4Fe-4S] cluster</name>
        <dbReference type="ChEBI" id="CHEBI:49883"/>
    </ligand>
</feature>
<accession>A0A2S8J4W3</accession>
<dbReference type="Proteomes" id="UP000239290">
    <property type="component" value="Unassembled WGS sequence"/>
</dbReference>
<evidence type="ECO:0000256" key="3">
    <source>
        <dbReference type="ARBA" id="ARBA00022485"/>
    </source>
</evidence>
<dbReference type="Pfam" id="PF02467">
    <property type="entry name" value="Whib"/>
    <property type="match status" value="1"/>
</dbReference>
<dbReference type="RefSeq" id="WP_105418286.1">
    <property type="nucleotide sequence ID" value="NZ_PUIO01000032.1"/>
</dbReference>
<feature type="domain" description="4Fe-4S Wbl-type" evidence="14">
    <location>
        <begin position="18"/>
        <end position="82"/>
    </location>
</feature>
<evidence type="ECO:0000256" key="13">
    <source>
        <dbReference type="SAM" id="MobiDB-lite"/>
    </source>
</evidence>
<comment type="caution">
    <text evidence="15">The sequence shown here is derived from an EMBL/GenBank/DDBJ whole genome shotgun (WGS) entry which is preliminary data.</text>
</comment>
<feature type="region of interest" description="Disordered" evidence="13">
    <location>
        <begin position="76"/>
        <end position="112"/>
    </location>
</feature>
<keyword evidence="11 12" id="KW-0804">Transcription</keyword>
<keyword evidence="4 12" id="KW-0963">Cytoplasm</keyword>
<dbReference type="HAMAP" id="MF_01479">
    <property type="entry name" value="WhiB"/>
    <property type="match status" value="1"/>
</dbReference>
<comment type="PTM">
    <text evidence="12">Upon Fe-S cluster removal intramolecular disulfide bonds are formed.</text>
</comment>
<keyword evidence="8 12" id="KW-0805">Transcription regulation</keyword>
<name>A0A2S8J4W3_RHOOP</name>
<sequence>MPDHFHYSPDRDWQHRASCRGTDTNLFFSPDGERGHDRARRERAAKQICRDCPVLAQCRAHALTATEAYGIWGGMSETERTRHTRRTRVPARHRDTTHAPAPHHHRSPCSRT</sequence>
<evidence type="ECO:0000313" key="15">
    <source>
        <dbReference type="EMBL" id="PQP22078.1"/>
    </source>
</evidence>
<keyword evidence="5 12" id="KW-0479">Metal-binding</keyword>
<proteinExistence type="inferred from homology"/>
<evidence type="ECO:0000256" key="9">
    <source>
        <dbReference type="ARBA" id="ARBA00023125"/>
    </source>
</evidence>
<feature type="binding site" evidence="12">
    <location>
        <position position="52"/>
    </location>
    <ligand>
        <name>[4Fe-4S] cluster</name>
        <dbReference type="ChEBI" id="CHEBI:49883"/>
    </ligand>
</feature>
<evidence type="ECO:0000256" key="10">
    <source>
        <dbReference type="ARBA" id="ARBA00023157"/>
    </source>
</evidence>
<keyword evidence="10 12" id="KW-1015">Disulfide bond</keyword>
<keyword evidence="3 12" id="KW-0004">4Fe-4S</keyword>
<evidence type="ECO:0000256" key="5">
    <source>
        <dbReference type="ARBA" id="ARBA00022723"/>
    </source>
</evidence>
<evidence type="ECO:0000313" key="16">
    <source>
        <dbReference type="Proteomes" id="UP000239290"/>
    </source>
</evidence>
<dbReference type="GO" id="GO:0005737">
    <property type="term" value="C:cytoplasm"/>
    <property type="evidence" value="ECO:0007669"/>
    <property type="project" value="UniProtKB-SubCell"/>
</dbReference>
<dbReference type="PANTHER" id="PTHR38839:SF5">
    <property type="entry name" value="TRANSCRIPTIONAL REGULATOR WHID"/>
    <property type="match status" value="1"/>
</dbReference>
<evidence type="ECO:0000256" key="4">
    <source>
        <dbReference type="ARBA" id="ARBA00022490"/>
    </source>
</evidence>
<evidence type="ECO:0000256" key="2">
    <source>
        <dbReference type="ARBA" id="ARBA00006597"/>
    </source>
</evidence>
<evidence type="ECO:0000256" key="6">
    <source>
        <dbReference type="ARBA" id="ARBA00023004"/>
    </source>
</evidence>
<comment type="function">
    <text evidence="12">Acts as a transcriptional regulator. Probably redox-responsive. The apo- but not holo-form probably binds DNA.</text>
</comment>
<keyword evidence="7 12" id="KW-0411">Iron-sulfur</keyword>
<comment type="PTM">
    <text evidence="12">The Fe-S cluster can be nitrosylated by nitric oxide (NO).</text>
</comment>
<dbReference type="InterPro" id="IPR034768">
    <property type="entry name" value="4FE4S_WBL"/>
</dbReference>
<feature type="compositionally biased region" description="Basic residues" evidence="13">
    <location>
        <begin position="82"/>
        <end position="91"/>
    </location>
</feature>
<dbReference type="PANTHER" id="PTHR38839">
    <property type="entry name" value="TRANSCRIPTIONAL REGULATOR WHID-RELATED"/>
    <property type="match status" value="1"/>
</dbReference>
<evidence type="ECO:0000259" key="14">
    <source>
        <dbReference type="PROSITE" id="PS51674"/>
    </source>
</evidence>
<keyword evidence="9 12" id="KW-0238">DNA-binding</keyword>
<evidence type="ECO:0000256" key="1">
    <source>
        <dbReference type="ARBA" id="ARBA00004496"/>
    </source>
</evidence>
<dbReference type="GO" id="GO:0045454">
    <property type="term" value="P:cell redox homeostasis"/>
    <property type="evidence" value="ECO:0007669"/>
    <property type="project" value="TreeGrafter"/>
</dbReference>
<dbReference type="InterPro" id="IPR003482">
    <property type="entry name" value="Whib"/>
</dbReference>
<reference evidence="16" key="1">
    <citation type="submission" date="2018-02" db="EMBL/GenBank/DDBJ databases">
        <title>Draft genome sequencing of Rhodococcus opacus KU647198.</title>
        <authorList>
            <person name="Zheng B.-X."/>
        </authorList>
    </citation>
    <scope>NUCLEOTIDE SEQUENCE [LARGE SCALE GENOMIC DNA]</scope>
    <source>
        <strain evidence="16">04-OD7</strain>
    </source>
</reference>
<dbReference type="GO" id="GO:0047134">
    <property type="term" value="F:protein-disulfide reductase [NAD(P)H] activity"/>
    <property type="evidence" value="ECO:0007669"/>
    <property type="project" value="TreeGrafter"/>
</dbReference>
<comment type="subcellular location">
    <subcellularLocation>
        <location evidence="1 12">Cytoplasm</location>
    </subcellularLocation>
</comment>
<dbReference type="PROSITE" id="PS51674">
    <property type="entry name" value="4FE4S_WBL"/>
    <property type="match status" value="1"/>
</dbReference>
<evidence type="ECO:0000256" key="7">
    <source>
        <dbReference type="ARBA" id="ARBA00023014"/>
    </source>
</evidence>
<feature type="binding site" evidence="12">
    <location>
        <position position="58"/>
    </location>
    <ligand>
        <name>[4Fe-4S] cluster</name>
        <dbReference type="ChEBI" id="CHEBI:49883"/>
    </ligand>
</feature>
<dbReference type="GO" id="GO:0046872">
    <property type="term" value="F:metal ion binding"/>
    <property type="evidence" value="ECO:0007669"/>
    <property type="project" value="UniProtKB-KW"/>
</dbReference>